<accession>A0ABP3Z1N3</accession>
<reference evidence="2" key="1">
    <citation type="journal article" date="2019" name="Int. J. Syst. Evol. Microbiol.">
        <title>The Global Catalogue of Microorganisms (GCM) 10K type strain sequencing project: providing services to taxonomists for standard genome sequencing and annotation.</title>
        <authorList>
            <consortium name="The Broad Institute Genomics Platform"/>
            <consortium name="The Broad Institute Genome Sequencing Center for Infectious Disease"/>
            <person name="Wu L."/>
            <person name="Ma J."/>
        </authorList>
    </citation>
    <scope>NUCLEOTIDE SEQUENCE [LARGE SCALE GENOMIC DNA]</scope>
    <source>
        <strain evidence="2">JCM 11117</strain>
    </source>
</reference>
<comment type="caution">
    <text evidence="1">The sequence shown here is derived from an EMBL/GenBank/DDBJ whole genome shotgun (WGS) entry which is preliminary data.</text>
</comment>
<dbReference type="RefSeq" id="WP_343947089.1">
    <property type="nucleotide sequence ID" value="NZ_BAAAHP010000344.1"/>
</dbReference>
<gene>
    <name evidence="1" type="ORF">GCM10009559_79730</name>
</gene>
<dbReference type="EMBL" id="BAAAHP010000344">
    <property type="protein sequence ID" value="GAA0909628.1"/>
    <property type="molecule type" value="Genomic_DNA"/>
</dbReference>
<proteinExistence type="predicted"/>
<sequence length="51" mass="5512">MLSTHATSQGWVRYRRCVCGEVAIELVTLGPATGTQVRPLRESAGDALRTP</sequence>
<dbReference type="Proteomes" id="UP001499967">
    <property type="component" value="Unassembled WGS sequence"/>
</dbReference>
<evidence type="ECO:0000313" key="1">
    <source>
        <dbReference type="EMBL" id="GAA0909628.1"/>
    </source>
</evidence>
<evidence type="ECO:0000313" key="2">
    <source>
        <dbReference type="Proteomes" id="UP001499967"/>
    </source>
</evidence>
<keyword evidence="2" id="KW-1185">Reference proteome</keyword>
<protein>
    <submittedName>
        <fullName evidence="1">Uncharacterized protein</fullName>
    </submittedName>
</protein>
<name>A0ABP3Z1N3_9PSEU</name>
<organism evidence="1 2">
    <name type="scientific">Pseudonocardia zijingensis</name>
    <dbReference type="NCBI Taxonomy" id="153376"/>
    <lineage>
        <taxon>Bacteria</taxon>
        <taxon>Bacillati</taxon>
        <taxon>Actinomycetota</taxon>
        <taxon>Actinomycetes</taxon>
        <taxon>Pseudonocardiales</taxon>
        <taxon>Pseudonocardiaceae</taxon>
        <taxon>Pseudonocardia</taxon>
    </lineage>
</organism>